<dbReference type="SUPFAM" id="SSF48403">
    <property type="entry name" value="Ankyrin repeat"/>
    <property type="match status" value="1"/>
</dbReference>
<evidence type="ECO:0000313" key="3">
    <source>
        <dbReference type="Proteomes" id="UP000612055"/>
    </source>
</evidence>
<feature type="region of interest" description="Disordered" evidence="1">
    <location>
        <begin position="250"/>
        <end position="287"/>
    </location>
</feature>
<sequence>MEFSRDLLVQRIRAEQTSLDVIYRIVLANPDRPLSMAAAQSLPGRSRLQHESREACKQLYELLKDTGTVEWPLERLGLWMGACEKAGTWAWLAAKMAAIPPAVAFLAGASTRLPAYHSLNFQSGAHELITSVTSWLNRLTEPLYGWLVGVWGRPAAVGPGVRARLALCFAAPLWTPDFMSSAAAALRSCAQSAQLSSQAGRRGFVHPMVDGRLVAASSADTCARLTHACAVYACLATVLWDDLVDEDVSRVTSPQSTPGPEFAALRPVPGGSPDAAPDDASGPAPDTAAVQSELLTALGMSRLLPTVAWALLRGCPAPDPELYDQDSRTGRHHKSCAEVMDLAAYNAAHAVQTAHRLRASFTGDASLVLASQLSHPDVEALQEALLERLCVHGGVELEGDGQDRGQAQQGRGQRQQGQGQRQRQQQQGGGRRPGGDRSPAGSAAPGRWWLPALEARLGHAIWGIGESEGTVVRLQYAASPIIPLWRSLYSPAGGYSPSPRLARLAPRALEALCRLFRGEGLAGACSRRAWDPAFAQDVDTPVVGTRSAETLAWALALNLEGLEAGLEGGGVTRAKPLTEAVCGAALALELLRTWGGDESQRGSAPALLGAPSREALAAALTRAGLAASLDHALRLAFAAADRAALEPGNPVLQRLARETVFIPFMVPRVLGNWALPPQLRLEASGGVLVTLGKRARMLARRLRELEAEVEGSGAGAARAGALKRERELLAAVIHQLLMAMPGPRLLPLARDELGPRGDAGRPAPNVDAEAFVGQWMCLLATQAAARAAPLRLHREAARWLLYSVTESLRHVWLGCTSSEASLSAPRLLALQPQRLLAAACKLLCARVGAAEPSGGTDGDAQETVEDMQTAAEHAVAALAELAAHPQLSDRVRSWLVPPGGGGGSSGGGSGDGRGGDRAKGGGACRDRSWLVPPGGGGVAAAGGGAGSNCTGLEAGPEAELGSAVSPAERGPGERGCLVPALRVGLQPWLRNESLRGTLDALLRTAAPAGGGGGEAAAGSSGDEALGAGGDGSSGGEAVRGCDGGQAAGGDGRNLFRSTAAALAASIRSESSFVQLKGDTGAVYFPTVGVVALLQLGPPLDDGEGPPADESAALLAAPLPPPIAVPLAEVAFPGLRVCAYPGCLSYGGRSEAELPLKQCARCNFLPPNEIACTLRLVNRSTADQFREHTGVRLSQPSPAAAFAARWSAPGACRALSYQRRLQLLCLTAASGDVGNLEVALAAAGLCPTVEVMAAAAAAGQLPACRWLAEKGCPLKGPLPAGTSLQALASKGGHAAICEWLTEQGHAWSWECVRSAALGGHPELMGALLHKGPPGPSGNAFAESMLDAAARGCDLETLQEMWRERAAQSSARLDWEHVRGMTVAAAAGSPTPDWAAKVAWLLEQGARRHLGVCRAAAFRPDAVARLTLLVEGMGFPVDACTLDAAAEEGRADAVRWLLAWGLQPFQRQGIAAAERGHTEVLRALHGAGCPLPPPAELLRSACASGSVETVSWVVATCGAEALHAKRHEVFETALQSGSLELVTWLHGRGLGPGRYPWDDAAEGGCVAVLELQAEWGADAQDPDCPTGDCHLTAAARGDLLTLEALRRVGVPLGRTSQEKRSLVRGAFSHGAPEPALRWLREAVGEVDWAPAAEEARTAPKLVG</sequence>
<keyword evidence="3" id="KW-1185">Reference proteome</keyword>
<dbReference type="OrthoDB" id="548202at2759"/>
<dbReference type="PANTHER" id="PTHR12393:SF6">
    <property type="entry name" value="SPHINGOMYELIN PHOSPHODIESTERASE 2"/>
    <property type="match status" value="1"/>
</dbReference>
<dbReference type="GO" id="GO:0030149">
    <property type="term" value="P:sphingolipid catabolic process"/>
    <property type="evidence" value="ECO:0007669"/>
    <property type="project" value="TreeGrafter"/>
</dbReference>
<feature type="region of interest" description="Disordered" evidence="1">
    <location>
        <begin position="1009"/>
        <end position="1043"/>
    </location>
</feature>
<dbReference type="GO" id="GO:0004620">
    <property type="term" value="F:phospholipase activity"/>
    <property type="evidence" value="ECO:0007669"/>
    <property type="project" value="TreeGrafter"/>
</dbReference>
<dbReference type="GO" id="GO:0046513">
    <property type="term" value="P:ceramide biosynthetic process"/>
    <property type="evidence" value="ECO:0007669"/>
    <property type="project" value="TreeGrafter"/>
</dbReference>
<dbReference type="PANTHER" id="PTHR12393">
    <property type="entry name" value="SPHINGOMYELIN PHOSPHODIESTERASE RELATED"/>
    <property type="match status" value="1"/>
</dbReference>
<gene>
    <name evidence="2" type="ORF">HYH03_012823</name>
</gene>
<protein>
    <submittedName>
        <fullName evidence="2">Uncharacterized protein</fullName>
    </submittedName>
</protein>
<dbReference type="GO" id="GO:0071944">
    <property type="term" value="C:cell periphery"/>
    <property type="evidence" value="ECO:0007669"/>
    <property type="project" value="TreeGrafter"/>
</dbReference>
<dbReference type="EMBL" id="JAEHOE010000081">
    <property type="protein sequence ID" value="KAG2488661.1"/>
    <property type="molecule type" value="Genomic_DNA"/>
</dbReference>
<evidence type="ECO:0000256" key="1">
    <source>
        <dbReference type="SAM" id="MobiDB-lite"/>
    </source>
</evidence>
<feature type="compositionally biased region" description="Low complexity" evidence="1">
    <location>
        <begin position="404"/>
        <end position="426"/>
    </location>
</feature>
<dbReference type="GO" id="GO:0005783">
    <property type="term" value="C:endoplasmic reticulum"/>
    <property type="evidence" value="ECO:0007669"/>
    <property type="project" value="TreeGrafter"/>
</dbReference>
<feature type="compositionally biased region" description="Gly residues" evidence="1">
    <location>
        <begin position="898"/>
        <end position="912"/>
    </location>
</feature>
<proteinExistence type="predicted"/>
<feature type="compositionally biased region" description="Low complexity" evidence="1">
    <location>
        <begin position="1016"/>
        <end position="1025"/>
    </location>
</feature>
<dbReference type="InterPro" id="IPR036770">
    <property type="entry name" value="Ankyrin_rpt-contain_sf"/>
</dbReference>
<dbReference type="Proteomes" id="UP000612055">
    <property type="component" value="Unassembled WGS sequence"/>
</dbReference>
<evidence type="ECO:0000313" key="2">
    <source>
        <dbReference type="EMBL" id="KAG2488661.1"/>
    </source>
</evidence>
<reference evidence="2" key="1">
    <citation type="journal article" date="2020" name="bioRxiv">
        <title>Comparative genomics of Chlamydomonas.</title>
        <authorList>
            <person name="Craig R.J."/>
            <person name="Hasan A.R."/>
            <person name="Ness R.W."/>
            <person name="Keightley P.D."/>
        </authorList>
    </citation>
    <scope>NUCLEOTIDE SEQUENCE</scope>
    <source>
        <strain evidence="2">CCAP 11/70</strain>
    </source>
</reference>
<organism evidence="2 3">
    <name type="scientific">Edaphochlamys debaryana</name>
    <dbReference type="NCBI Taxonomy" id="47281"/>
    <lineage>
        <taxon>Eukaryota</taxon>
        <taxon>Viridiplantae</taxon>
        <taxon>Chlorophyta</taxon>
        <taxon>core chlorophytes</taxon>
        <taxon>Chlorophyceae</taxon>
        <taxon>CS clade</taxon>
        <taxon>Chlamydomonadales</taxon>
        <taxon>Chlamydomonadales incertae sedis</taxon>
        <taxon>Edaphochlamys</taxon>
    </lineage>
</organism>
<accession>A0A835XUQ6</accession>
<dbReference type="GO" id="GO:0016020">
    <property type="term" value="C:membrane"/>
    <property type="evidence" value="ECO:0007669"/>
    <property type="project" value="TreeGrafter"/>
</dbReference>
<feature type="region of interest" description="Disordered" evidence="1">
    <location>
        <begin position="892"/>
        <end position="924"/>
    </location>
</feature>
<comment type="caution">
    <text evidence="2">The sequence shown here is derived from an EMBL/GenBank/DDBJ whole genome shotgun (WGS) entry which is preliminary data.</text>
</comment>
<feature type="region of interest" description="Disordered" evidence="1">
    <location>
        <begin position="950"/>
        <end position="971"/>
    </location>
</feature>
<name>A0A835XUQ6_9CHLO</name>
<feature type="compositionally biased region" description="Basic and acidic residues" evidence="1">
    <location>
        <begin position="913"/>
        <end position="924"/>
    </location>
</feature>
<feature type="compositionally biased region" description="Low complexity" evidence="1">
    <location>
        <begin position="267"/>
        <end position="287"/>
    </location>
</feature>
<dbReference type="Gene3D" id="1.25.40.20">
    <property type="entry name" value="Ankyrin repeat-containing domain"/>
    <property type="match status" value="2"/>
</dbReference>
<feature type="region of interest" description="Disordered" evidence="1">
    <location>
        <begin position="397"/>
        <end position="445"/>
    </location>
</feature>